<dbReference type="GO" id="GO:0003700">
    <property type="term" value="F:DNA-binding transcription factor activity"/>
    <property type="evidence" value="ECO:0007669"/>
    <property type="project" value="TreeGrafter"/>
</dbReference>
<dbReference type="SUPFAM" id="SSF55781">
    <property type="entry name" value="GAF domain-like"/>
    <property type="match status" value="1"/>
</dbReference>
<evidence type="ECO:0000256" key="1">
    <source>
        <dbReference type="ARBA" id="ARBA00023015"/>
    </source>
</evidence>
<dbReference type="PROSITE" id="PS51077">
    <property type="entry name" value="HTH_ICLR"/>
    <property type="match status" value="1"/>
</dbReference>
<dbReference type="PANTHER" id="PTHR30136:SF35">
    <property type="entry name" value="HTH-TYPE TRANSCRIPTIONAL REGULATOR RV1719"/>
    <property type="match status" value="1"/>
</dbReference>
<dbReference type="Pfam" id="PF09339">
    <property type="entry name" value="HTH_IclR"/>
    <property type="match status" value="1"/>
</dbReference>
<keyword evidence="2 6" id="KW-0238">DNA-binding</keyword>
<dbReference type="Proteomes" id="UP000581769">
    <property type="component" value="Unassembled WGS sequence"/>
</dbReference>
<feature type="domain" description="IclR-ED" evidence="5">
    <location>
        <begin position="79"/>
        <end position="253"/>
    </location>
</feature>
<dbReference type="Pfam" id="PF01614">
    <property type="entry name" value="IclR_C"/>
    <property type="match status" value="1"/>
</dbReference>
<evidence type="ECO:0000259" key="4">
    <source>
        <dbReference type="PROSITE" id="PS51077"/>
    </source>
</evidence>
<dbReference type="InterPro" id="IPR014757">
    <property type="entry name" value="Tscrpt_reg_IclR_C"/>
</dbReference>
<protein>
    <submittedName>
        <fullName evidence="6">DNA-binding IclR family transcriptional regulator</fullName>
    </submittedName>
</protein>
<dbReference type="PANTHER" id="PTHR30136">
    <property type="entry name" value="HELIX-TURN-HELIX TRANSCRIPTIONAL REGULATOR, ICLR FAMILY"/>
    <property type="match status" value="1"/>
</dbReference>
<evidence type="ECO:0000256" key="3">
    <source>
        <dbReference type="ARBA" id="ARBA00023163"/>
    </source>
</evidence>
<sequence>MPDSPVSVPGPRRTPGASSSRKVLQLLLSFTERRWEASVAELAEEIGSPVATTYRYVQLLKELHLLEEARSGRYHVTSRVMPLARAARLANDLARIARPAMEEAAHELGETILLFQHFGELAVCADRVECDRAMRFTFQPGHSIPLGVGATGKMLLALLPDGEREQHVARISSERGLDLRDELKRARENRHAQTWGEIEEGVWAASVPVDTGRMRPSVLSLVGPATRLGDVARAGAIEALGSYAQRIRKSVSEYAL</sequence>
<name>A0A840J473_9PSEU</name>
<dbReference type="InterPro" id="IPR050707">
    <property type="entry name" value="HTH_MetabolicPath_Reg"/>
</dbReference>
<dbReference type="RefSeq" id="WP_184783315.1">
    <property type="nucleotide sequence ID" value="NZ_JACHMG010000001.1"/>
</dbReference>
<reference evidence="6 7" key="1">
    <citation type="submission" date="2020-08" db="EMBL/GenBank/DDBJ databases">
        <title>Sequencing the genomes of 1000 actinobacteria strains.</title>
        <authorList>
            <person name="Klenk H.-P."/>
        </authorList>
    </citation>
    <scope>NUCLEOTIDE SEQUENCE [LARGE SCALE GENOMIC DNA]</scope>
    <source>
        <strain evidence="6 7">DSM 45859</strain>
    </source>
</reference>
<dbReference type="AlphaFoldDB" id="A0A840J473"/>
<feature type="domain" description="HTH iclR-type" evidence="4">
    <location>
        <begin position="17"/>
        <end position="78"/>
    </location>
</feature>
<evidence type="ECO:0000256" key="2">
    <source>
        <dbReference type="ARBA" id="ARBA00023125"/>
    </source>
</evidence>
<evidence type="ECO:0000313" key="6">
    <source>
        <dbReference type="EMBL" id="MBB4688663.1"/>
    </source>
</evidence>
<dbReference type="InterPro" id="IPR005471">
    <property type="entry name" value="Tscrpt_reg_IclR_N"/>
</dbReference>
<comment type="caution">
    <text evidence="6">The sequence shown here is derived from an EMBL/GenBank/DDBJ whole genome shotgun (WGS) entry which is preliminary data.</text>
</comment>
<organism evidence="6 7">
    <name type="scientific">Amycolatopsis jiangsuensis</name>
    <dbReference type="NCBI Taxonomy" id="1181879"/>
    <lineage>
        <taxon>Bacteria</taxon>
        <taxon>Bacillati</taxon>
        <taxon>Actinomycetota</taxon>
        <taxon>Actinomycetes</taxon>
        <taxon>Pseudonocardiales</taxon>
        <taxon>Pseudonocardiaceae</taxon>
        <taxon>Amycolatopsis</taxon>
    </lineage>
</organism>
<dbReference type="InterPro" id="IPR029016">
    <property type="entry name" value="GAF-like_dom_sf"/>
</dbReference>
<dbReference type="GO" id="GO:0003677">
    <property type="term" value="F:DNA binding"/>
    <property type="evidence" value="ECO:0007669"/>
    <property type="project" value="UniProtKB-KW"/>
</dbReference>
<dbReference type="PROSITE" id="PS51078">
    <property type="entry name" value="ICLR_ED"/>
    <property type="match status" value="1"/>
</dbReference>
<dbReference type="GO" id="GO:0045892">
    <property type="term" value="P:negative regulation of DNA-templated transcription"/>
    <property type="evidence" value="ECO:0007669"/>
    <property type="project" value="TreeGrafter"/>
</dbReference>
<keyword evidence="7" id="KW-1185">Reference proteome</keyword>
<evidence type="ECO:0000313" key="7">
    <source>
        <dbReference type="Proteomes" id="UP000581769"/>
    </source>
</evidence>
<dbReference type="SMART" id="SM00346">
    <property type="entry name" value="HTH_ICLR"/>
    <property type="match status" value="1"/>
</dbReference>
<accession>A0A840J473</accession>
<dbReference type="InterPro" id="IPR036388">
    <property type="entry name" value="WH-like_DNA-bd_sf"/>
</dbReference>
<gene>
    <name evidence="6" type="ORF">BJY18_006148</name>
</gene>
<dbReference type="Gene3D" id="1.10.10.10">
    <property type="entry name" value="Winged helix-like DNA-binding domain superfamily/Winged helix DNA-binding domain"/>
    <property type="match status" value="1"/>
</dbReference>
<dbReference type="InterPro" id="IPR036390">
    <property type="entry name" value="WH_DNA-bd_sf"/>
</dbReference>
<dbReference type="SUPFAM" id="SSF46785">
    <property type="entry name" value="Winged helix' DNA-binding domain"/>
    <property type="match status" value="1"/>
</dbReference>
<keyword evidence="1" id="KW-0805">Transcription regulation</keyword>
<proteinExistence type="predicted"/>
<keyword evidence="3" id="KW-0804">Transcription</keyword>
<dbReference type="Gene3D" id="3.30.450.40">
    <property type="match status" value="1"/>
</dbReference>
<evidence type="ECO:0000259" key="5">
    <source>
        <dbReference type="PROSITE" id="PS51078"/>
    </source>
</evidence>
<dbReference type="EMBL" id="JACHMG010000001">
    <property type="protein sequence ID" value="MBB4688663.1"/>
    <property type="molecule type" value="Genomic_DNA"/>
</dbReference>